<gene>
    <name evidence="1" type="ORF">ALC60_12650</name>
</gene>
<dbReference type="AlphaFoldDB" id="A0A151WKC8"/>
<protein>
    <submittedName>
        <fullName evidence="1">Uncharacterized protein</fullName>
    </submittedName>
</protein>
<dbReference type="Proteomes" id="UP000075809">
    <property type="component" value="Unassembled WGS sequence"/>
</dbReference>
<sequence>MHTSTIMRVPYGNFIHTVEIYRSLLTNSVNPPTVSFIHNVIRDVLVKILGAQYSLADVSIIHVHVLEYGGVGIASQLGEEEKDEGDGVGRAEASTASFITNLFHPVVEMGHCSLHATKATTSQSPSHDWCFHFSGVHHHRDKKCKPSTPTCKTQSLVESAFQEIGSRWVAEPD</sequence>
<evidence type="ECO:0000313" key="1">
    <source>
        <dbReference type="EMBL" id="KYQ48322.1"/>
    </source>
</evidence>
<reference evidence="1 2" key="1">
    <citation type="submission" date="2015-09" db="EMBL/GenBank/DDBJ databases">
        <title>Trachymyrmex zeteki WGS genome.</title>
        <authorList>
            <person name="Nygaard S."/>
            <person name="Hu H."/>
            <person name="Boomsma J."/>
            <person name="Zhang G."/>
        </authorList>
    </citation>
    <scope>NUCLEOTIDE SEQUENCE [LARGE SCALE GENOMIC DNA]</scope>
    <source>
        <strain evidence="1">Tzet28-1</strain>
        <tissue evidence="1">Whole body</tissue>
    </source>
</reference>
<name>A0A151WKC8_9HYME</name>
<proteinExistence type="predicted"/>
<evidence type="ECO:0000313" key="2">
    <source>
        <dbReference type="Proteomes" id="UP000075809"/>
    </source>
</evidence>
<organism evidence="1 2">
    <name type="scientific">Mycetomoellerius zeteki</name>
    <dbReference type="NCBI Taxonomy" id="64791"/>
    <lineage>
        <taxon>Eukaryota</taxon>
        <taxon>Metazoa</taxon>
        <taxon>Ecdysozoa</taxon>
        <taxon>Arthropoda</taxon>
        <taxon>Hexapoda</taxon>
        <taxon>Insecta</taxon>
        <taxon>Pterygota</taxon>
        <taxon>Neoptera</taxon>
        <taxon>Endopterygota</taxon>
        <taxon>Hymenoptera</taxon>
        <taxon>Apocrita</taxon>
        <taxon>Aculeata</taxon>
        <taxon>Formicoidea</taxon>
        <taxon>Formicidae</taxon>
        <taxon>Myrmicinae</taxon>
        <taxon>Mycetomoellerius</taxon>
    </lineage>
</organism>
<keyword evidence="2" id="KW-1185">Reference proteome</keyword>
<accession>A0A151WKC8</accession>
<dbReference type="EMBL" id="KQ983012">
    <property type="protein sequence ID" value="KYQ48322.1"/>
    <property type="molecule type" value="Genomic_DNA"/>
</dbReference>